<dbReference type="OMA" id="ICMITTE"/>
<organism evidence="3 4">
    <name type="scientific">Paramecium primaurelia</name>
    <dbReference type="NCBI Taxonomy" id="5886"/>
    <lineage>
        <taxon>Eukaryota</taxon>
        <taxon>Sar</taxon>
        <taxon>Alveolata</taxon>
        <taxon>Ciliophora</taxon>
        <taxon>Intramacronucleata</taxon>
        <taxon>Oligohymenophorea</taxon>
        <taxon>Peniculida</taxon>
        <taxon>Parameciidae</taxon>
        <taxon>Paramecium</taxon>
    </lineage>
</organism>
<feature type="transmembrane region" description="Helical" evidence="1">
    <location>
        <begin position="295"/>
        <end position="313"/>
    </location>
</feature>
<name>A0A8S1MNE8_PARPR</name>
<feature type="transmembrane region" description="Helical" evidence="1">
    <location>
        <begin position="53"/>
        <end position="70"/>
    </location>
</feature>
<evidence type="ECO:0000313" key="3">
    <source>
        <dbReference type="EMBL" id="CAD8081998.1"/>
    </source>
</evidence>
<keyword evidence="1" id="KW-0812">Transmembrane</keyword>
<feature type="transmembrane region" description="Helical" evidence="1">
    <location>
        <begin position="21"/>
        <end position="41"/>
    </location>
</feature>
<dbReference type="AlphaFoldDB" id="A0A8S1MNE8"/>
<proteinExistence type="predicted"/>
<evidence type="ECO:0000259" key="2">
    <source>
        <dbReference type="Pfam" id="PF00892"/>
    </source>
</evidence>
<dbReference type="Proteomes" id="UP000688137">
    <property type="component" value="Unassembled WGS sequence"/>
</dbReference>
<feature type="transmembrane region" description="Helical" evidence="1">
    <location>
        <begin position="210"/>
        <end position="230"/>
    </location>
</feature>
<feature type="domain" description="EamA" evidence="2">
    <location>
        <begin position="25"/>
        <end position="156"/>
    </location>
</feature>
<feature type="transmembrane region" description="Helical" evidence="1">
    <location>
        <begin position="178"/>
        <end position="198"/>
    </location>
</feature>
<dbReference type="GO" id="GO:0016020">
    <property type="term" value="C:membrane"/>
    <property type="evidence" value="ECO:0007669"/>
    <property type="project" value="InterPro"/>
</dbReference>
<feature type="transmembrane region" description="Helical" evidence="1">
    <location>
        <begin position="91"/>
        <end position="109"/>
    </location>
</feature>
<reference evidence="3" key="1">
    <citation type="submission" date="2021-01" db="EMBL/GenBank/DDBJ databases">
        <authorList>
            <consortium name="Genoscope - CEA"/>
            <person name="William W."/>
        </authorList>
    </citation>
    <scope>NUCLEOTIDE SEQUENCE</scope>
</reference>
<dbReference type="InterPro" id="IPR000620">
    <property type="entry name" value="EamA_dom"/>
</dbReference>
<feature type="transmembrane region" description="Helical" evidence="1">
    <location>
        <begin position="242"/>
        <end position="259"/>
    </location>
</feature>
<dbReference type="EMBL" id="CAJJDM010000070">
    <property type="protein sequence ID" value="CAD8081998.1"/>
    <property type="molecule type" value="Genomic_DNA"/>
</dbReference>
<dbReference type="PANTHER" id="PTHR22911">
    <property type="entry name" value="ACYL-MALONYL CONDENSING ENZYME-RELATED"/>
    <property type="match status" value="1"/>
</dbReference>
<keyword evidence="1" id="KW-0472">Membrane</keyword>
<gene>
    <name evidence="3" type="ORF">PPRIM_AZ9-3.1.T0670009</name>
</gene>
<dbReference type="Pfam" id="PF00892">
    <property type="entry name" value="EamA"/>
    <property type="match status" value="1"/>
</dbReference>
<evidence type="ECO:0000256" key="1">
    <source>
        <dbReference type="SAM" id="Phobius"/>
    </source>
</evidence>
<keyword evidence="4" id="KW-1185">Reference proteome</keyword>
<accession>A0A8S1MNE8</accession>
<sequence>MDYFLSSIKSAISQLELKQPRYAPIYYILTSSLIFSINSMLSKMISHIPSSQIVYFRAIIMCLFNTTVTSNQNIQLYGFTSDIYNKLFMRSIFGCLGTICFYSGIMQVSVSEGQVLFRTSPLWTSLMAIYYLKTEKLQMSLFFNLIICFFGIFLISQPPVLLEIFGYEKSENLVETQLMGIILMISAAIFSSIIQVLINTLAKSVNQLVILQYFSIISIGVTTVALFIIPSQQWLVPSYFEMTMLILIGSTSYIVQLLMNRAYMKGNLTEISMLGQSQVIYGYIIDIFMGTNLSIFSVCGTGVIVASLVKVVLDKSKQQQKGH</sequence>
<evidence type="ECO:0000313" key="4">
    <source>
        <dbReference type="Proteomes" id="UP000688137"/>
    </source>
</evidence>
<keyword evidence="1" id="KW-1133">Transmembrane helix</keyword>
<dbReference type="PANTHER" id="PTHR22911:SF137">
    <property type="entry name" value="SOLUTE CARRIER FAMILY 35 MEMBER G2-RELATED"/>
    <property type="match status" value="1"/>
</dbReference>
<protein>
    <recommendedName>
        <fullName evidence="2">EamA domain-containing protein</fullName>
    </recommendedName>
</protein>
<feature type="transmembrane region" description="Helical" evidence="1">
    <location>
        <begin position="139"/>
        <end position="158"/>
    </location>
</feature>
<comment type="caution">
    <text evidence="3">The sequence shown here is derived from an EMBL/GenBank/DDBJ whole genome shotgun (WGS) entry which is preliminary data.</text>
</comment>